<name>A0AC61QJR4_9BACT</name>
<dbReference type="EMBL" id="SMOG01000006">
    <property type="protein sequence ID" value="TDF73420.1"/>
    <property type="molecule type" value="Genomic_DNA"/>
</dbReference>
<reference evidence="1" key="1">
    <citation type="submission" date="2019-03" db="EMBL/GenBank/DDBJ databases">
        <title>Candidatus Syntrophosphaera thermopropionivorans: a novel player in syntrophic propionate oxidation during anaerobic digestion.</title>
        <authorList>
            <person name="Dyksma S."/>
        </authorList>
    </citation>
    <scope>NUCLEOTIDE SEQUENCE</scope>
    <source>
        <strain evidence="1">W5</strain>
    </source>
</reference>
<gene>
    <name evidence="1" type="ORF">E0946_03255</name>
</gene>
<proteinExistence type="predicted"/>
<keyword evidence="2" id="KW-1185">Reference proteome</keyword>
<dbReference type="Proteomes" id="UP000294588">
    <property type="component" value="Unassembled WGS sequence"/>
</dbReference>
<protein>
    <submittedName>
        <fullName evidence="1">ABC transporter permease</fullName>
    </submittedName>
</protein>
<organism evidence="1 2">
    <name type="scientific">Candidatus Syntrophosphaera thermopropionivorans</name>
    <dbReference type="NCBI Taxonomy" id="2593015"/>
    <lineage>
        <taxon>Bacteria</taxon>
        <taxon>Pseudomonadati</taxon>
        <taxon>Candidatus Cloacimonadota</taxon>
        <taxon>Candidatus Cloacimonadia</taxon>
        <taxon>Candidatus Cloacimonadales</taxon>
        <taxon>Candidatus Cloacimonadaceae</taxon>
        <taxon>Candidatus Syntrophosphaera</taxon>
    </lineage>
</organism>
<sequence>MVLGIVISVGILSTALNLFEGYEHGLKSVLLDSFAHIRIEHINGKLLPDTLISSTLQELNSRPEIDSATPLLTTNLMASNGTKARGTIFNAYDVNIGSKVNYAKYVKEGTAQLDKGNIIVGTYLAKELGLSLGDTLKVFYPRLDKITPLGMYPVETPLIITGIYHSGFYEYDRTLIIGTLEDARILSGAKDGFSCLEIRLKNNYADDINLYAEEYDKIIDSNLVALPTTNTTLLRLVKMQKWLIFIVFFFLVIIAGINIISGISTQIYDKKNEIAVLKALGAPKSTIRHILGYQVTLLCLISIILGLILGFIASWLIVHQNIYQLKGEVYFIDKLALYIAPLNQILIFILAFILVFLCVQIPLRKIDKMQVIDLLRNP</sequence>
<comment type="caution">
    <text evidence="1">The sequence shown here is derived from an EMBL/GenBank/DDBJ whole genome shotgun (WGS) entry which is preliminary data.</text>
</comment>
<evidence type="ECO:0000313" key="2">
    <source>
        <dbReference type="Proteomes" id="UP000294588"/>
    </source>
</evidence>
<accession>A0AC61QJR4</accession>
<evidence type="ECO:0000313" key="1">
    <source>
        <dbReference type="EMBL" id="TDF73420.1"/>
    </source>
</evidence>